<sequence>MRQAVSAAVTCALITATVAVVVSGCALLPEGEDPDKGTNGVGKLGAEQIGSKALAAAESASSVRLSGSLVSGGKLFKLDLRLTDKGGTGEVSTKSGTFSVLRVGKALYLKADDDFWLAKGSEGAEGAKEEPDRTDVEAARKLDGMYVKVPASDSSYKQLSGFTDRRVLLDGLLKLHGRVEAGERTEIDGVRTIGLVVDGGKGGGLAVSLEGRPYPLRVERAAGAGVIELGSWDEEFEVKAPRKEEVVDYGEQITED</sequence>
<comment type="caution">
    <text evidence="2">The sequence shown here is derived from an EMBL/GenBank/DDBJ whole genome shotgun (WGS) entry which is preliminary data.</text>
</comment>
<accession>A0ABW2GGG6</accession>
<reference evidence="3" key="1">
    <citation type="journal article" date="2019" name="Int. J. Syst. Evol. Microbiol.">
        <title>The Global Catalogue of Microorganisms (GCM) 10K type strain sequencing project: providing services to taxonomists for standard genome sequencing and annotation.</title>
        <authorList>
            <consortium name="The Broad Institute Genomics Platform"/>
            <consortium name="The Broad Institute Genome Sequencing Center for Infectious Disease"/>
            <person name="Wu L."/>
            <person name="Ma J."/>
        </authorList>
    </citation>
    <scope>NUCLEOTIDE SEQUENCE [LARGE SCALE GENOMIC DNA]</scope>
    <source>
        <strain evidence="3">CGMCC 1.13681</strain>
    </source>
</reference>
<keyword evidence="3" id="KW-1185">Reference proteome</keyword>
<dbReference type="Proteomes" id="UP001596413">
    <property type="component" value="Unassembled WGS sequence"/>
</dbReference>
<evidence type="ECO:0000313" key="3">
    <source>
        <dbReference type="Proteomes" id="UP001596413"/>
    </source>
</evidence>
<feature type="signal peptide" evidence="1">
    <location>
        <begin position="1"/>
        <end position="21"/>
    </location>
</feature>
<name>A0ABW2GGG6_9ACTN</name>
<keyword evidence="1" id="KW-0732">Signal</keyword>
<proteinExistence type="predicted"/>
<dbReference type="PROSITE" id="PS51257">
    <property type="entry name" value="PROKAR_LIPOPROTEIN"/>
    <property type="match status" value="1"/>
</dbReference>
<feature type="chain" id="PRO_5045103449" description="Lipoprotein" evidence="1">
    <location>
        <begin position="22"/>
        <end position="256"/>
    </location>
</feature>
<evidence type="ECO:0000256" key="1">
    <source>
        <dbReference type="SAM" id="SignalP"/>
    </source>
</evidence>
<dbReference type="EMBL" id="JBHSZO010000025">
    <property type="protein sequence ID" value="MFC7219848.1"/>
    <property type="molecule type" value="Genomic_DNA"/>
</dbReference>
<protein>
    <recommendedName>
        <fullName evidence="4">Lipoprotein</fullName>
    </recommendedName>
</protein>
<evidence type="ECO:0008006" key="4">
    <source>
        <dbReference type="Google" id="ProtNLM"/>
    </source>
</evidence>
<gene>
    <name evidence="2" type="ORF">ACFQLX_17005</name>
</gene>
<organism evidence="2 3">
    <name type="scientific">Streptomyces polyrhachis</name>
    <dbReference type="NCBI Taxonomy" id="1282885"/>
    <lineage>
        <taxon>Bacteria</taxon>
        <taxon>Bacillati</taxon>
        <taxon>Actinomycetota</taxon>
        <taxon>Actinomycetes</taxon>
        <taxon>Kitasatosporales</taxon>
        <taxon>Streptomycetaceae</taxon>
        <taxon>Streptomyces</taxon>
    </lineage>
</organism>
<dbReference type="RefSeq" id="WP_386415991.1">
    <property type="nucleotide sequence ID" value="NZ_JBHSZO010000025.1"/>
</dbReference>
<evidence type="ECO:0000313" key="2">
    <source>
        <dbReference type="EMBL" id="MFC7219848.1"/>
    </source>
</evidence>